<sequence length="1757" mass="195977">MSHLNPGLISAYNSLTDKHLTGYFHNARIRRHLQKVGLITRSGRIVPDKEYKHKLIQRAHQRHVRECLAQAIFHKVLDMERLHQTEIKRKLEEFARRERIHKMKAERIKRYEDEPMLMLSPRPPTRPKISHAQHSGPEGEHSESTESPSSSRPNTAPGKMQRPVRLKPLNSHSATASLKRTSPRHRPRDRESSNDTDQPLSYMLDRDAVKHLTTTDFSSPVSPYRLPVINNYVTPVPPLTKKKERGPRTNGTLRGRKFRPTTAPTAATEPSSLQRTSAQSKVLVSMVYFGKSVHLSHDLMDLRDEVKVFQQHCGGENLCVYKGKLTEGEVFQFVSRRHQGFPFSLTFFLNGLQVDRLSSCCEFKHRKGARLGGRHGHFGFCGVEGASPCYKCIIAMGLDKKPTPPQKRVKEELPTSKSSDAKEATDVDEDIETHSNAEPDTPQEMETEANVETTQQKKTKDDYEEDFEADDEGPVEDGDEVEENPSPAATGAEKETKTRDENDINEEKSNSDSDNAKVKRSSSVSSGRTSSLSSSDNDNSEREIVEDTKEVTTADVPEESLHAEEVLTTAETKPEETEATESSNVTLPQTAAEDSGTQDSPGDGMEKSDLEMSEDTDKKEGTEGEQSGEDAKPEDKPQENEPERAKSMQEKLADVILKESQCSSEPEFSDTSTEEDEGASVKTQQDGQGTEMAEITSSQPSNTQDDILDESEANTREVVCEERAHDDVEKGQPAEETNALEPHFHTEEVQEIDATQEGAEHLDRAEEQCEVEQQDEREEVNNETEEVEEKVMDEDDTNAEVNTEPEKDKESLVQEPETHAETLDTGNTDTEVLEMEGEGQASRTENGTETGAGDTERQRDADDVDQNIERRSNGQTDRDEREDLTDEAGFDRSTGQMVQEADDKVDDGKVEDGEKSSEDKAEEEAAEKLEVQDKSENLGKEETEKAGDEETQDGEKENKLEGGDNLNAEEKENEDSTEKDEDGVNDEHKEGEAEELSSEAENRQNESEDVQDVRTQGNEKEDDALNDEQNETEDEQVRNKLSVEAEEEGQEKPNSEDDNGEEIEKEKDETMEDGAQKEEEEAEMEDKKIDEIAEGADGNCVENELKTGEKLVDEPEKEVTDMNKISENILEAGDGKEEAVSDENTAQKLEVNFEDQNEESVSQEEQNEIGSRGAPNDDTEASTKEEVDEPAGVNNDLLDSNIDAENGERQDVILEEAEKVEEYLQEEMQGKSEGETTGDRAQEVIDDNEKPETDKDVKEEEKHDDNEQEIENKSDAELVPSERESQLGDEHEDQASDNQKADKEDDKEEADKESETSATTFIENITSQITQETINKDTENDIVSADAKAQEPNESELKGTDNELRSRDAPEVMDDDPVEPLEKKVNSVNNDGVSSVSHSLKSQPVEKVKDPVLSIDSEDLAIHSAALTKSVGVDLVSNWINIHQESRYFQTFIEPLDEEGLISGETEERLNGDVLNATDAPTSTDIEGLDETLKSRDENATPARKNLNESTESVVESLKTETKAEAIEADAHSNHSKDSIHTSTKDERVQEAGDAKASLVTTWSRQSNDEQTNQKDIAGQETSISDDVINLGTTATSEDIQERAPSETKHQDVPTNVDLNGKESERSNQQNMTDETTHLSQTEEASNKETLESSEHNLQPEHVSQTECIEPQSPTITVITDLTIINKSENGSQDDTASVDFHSRQSDGNRRTKVIDGHLKQTLSSRDTLSTFSLDDSRFFGPAGYPRLTTAHTENSY</sequence>
<protein>
    <recommendedName>
        <fullName evidence="2">DUF4590 domain-containing protein</fullName>
    </recommendedName>
</protein>
<comment type="caution">
    <text evidence="3">The sequence shown here is derived from an EMBL/GenBank/DDBJ whole genome shotgun (WGS) entry which is preliminary data.</text>
</comment>
<dbReference type="InterPro" id="IPR027962">
    <property type="entry name" value="ERICH3"/>
</dbReference>
<feature type="compositionally biased region" description="Basic and acidic residues" evidence="1">
    <location>
        <begin position="854"/>
        <end position="881"/>
    </location>
</feature>
<feature type="compositionally biased region" description="Polar residues" evidence="1">
    <location>
        <begin position="695"/>
        <end position="705"/>
    </location>
</feature>
<name>A0A7J6CWY3_9TELE</name>
<dbReference type="PANTHER" id="PTHR23034:SF2">
    <property type="entry name" value="GLUTAMATE-RICH PROTEIN 3"/>
    <property type="match status" value="1"/>
</dbReference>
<feature type="compositionally biased region" description="Low complexity" evidence="1">
    <location>
        <begin position="521"/>
        <end position="537"/>
    </location>
</feature>
<evidence type="ECO:0000313" key="4">
    <source>
        <dbReference type="Proteomes" id="UP000579812"/>
    </source>
</evidence>
<feature type="compositionally biased region" description="Polar residues" evidence="1">
    <location>
        <begin position="1559"/>
        <end position="1598"/>
    </location>
</feature>
<proteinExistence type="predicted"/>
<feature type="compositionally biased region" description="Polar residues" evidence="1">
    <location>
        <begin position="660"/>
        <end position="671"/>
    </location>
</feature>
<dbReference type="Pfam" id="PF15257">
    <property type="entry name" value="DUF4590"/>
    <property type="match status" value="1"/>
</dbReference>
<feature type="compositionally biased region" description="Basic and acidic residues" evidence="1">
    <location>
        <begin position="1103"/>
        <end position="1121"/>
    </location>
</feature>
<feature type="compositionally biased region" description="Basic and acidic residues" evidence="1">
    <location>
        <begin position="713"/>
        <end position="733"/>
    </location>
</feature>
<feature type="compositionally biased region" description="Basic and acidic residues" evidence="1">
    <location>
        <begin position="604"/>
        <end position="622"/>
    </location>
</feature>
<feature type="compositionally biased region" description="Acidic residues" evidence="1">
    <location>
        <begin position="1152"/>
        <end position="1167"/>
    </location>
</feature>
<feature type="compositionally biased region" description="Basic and acidic residues" evidence="1">
    <location>
        <begin position="1600"/>
        <end position="1612"/>
    </location>
</feature>
<feature type="region of interest" description="Disordered" evidence="1">
    <location>
        <begin position="112"/>
        <end position="202"/>
    </location>
</feature>
<evidence type="ECO:0000259" key="2">
    <source>
        <dbReference type="Pfam" id="PF15257"/>
    </source>
</evidence>
<dbReference type="EMBL" id="JAAMOB010000008">
    <property type="protein sequence ID" value="KAF4110142.1"/>
    <property type="molecule type" value="Genomic_DNA"/>
</dbReference>
<gene>
    <name evidence="3" type="ORF">G5714_009394</name>
</gene>
<evidence type="ECO:0000313" key="3">
    <source>
        <dbReference type="EMBL" id="KAF4110142.1"/>
    </source>
</evidence>
<feature type="compositionally biased region" description="Basic and acidic residues" evidence="1">
    <location>
        <begin position="804"/>
        <end position="822"/>
    </location>
</feature>
<feature type="compositionally biased region" description="Acidic residues" evidence="1">
    <location>
        <begin position="768"/>
        <end position="798"/>
    </location>
</feature>
<feature type="compositionally biased region" description="Basic and acidic residues" evidence="1">
    <location>
        <begin position="492"/>
        <end position="517"/>
    </location>
</feature>
<dbReference type="PANTHER" id="PTHR23034">
    <property type="entry name" value="GLUTAMATE-RICH PROTEIN 3"/>
    <property type="match status" value="1"/>
</dbReference>
<feature type="region of interest" description="Disordered" evidence="1">
    <location>
        <begin position="1688"/>
        <end position="1709"/>
    </location>
</feature>
<feature type="domain" description="DUF4590" evidence="2">
    <location>
        <begin position="294"/>
        <end position="407"/>
    </location>
</feature>
<feature type="compositionally biased region" description="Basic and acidic residues" evidence="1">
    <location>
        <begin position="401"/>
        <end position="425"/>
    </location>
</feature>
<feature type="compositionally biased region" description="Basic and acidic residues" evidence="1">
    <location>
        <begin position="1518"/>
        <end position="1554"/>
    </location>
</feature>
<feature type="compositionally biased region" description="Polar residues" evidence="1">
    <location>
        <begin position="1321"/>
        <end position="1333"/>
    </location>
</feature>
<feature type="region of interest" description="Disordered" evidence="1">
    <location>
        <begin position="1496"/>
        <end position="1672"/>
    </location>
</feature>
<feature type="compositionally biased region" description="Low complexity" evidence="1">
    <location>
        <begin position="260"/>
        <end position="270"/>
    </location>
</feature>
<organism evidence="3 4">
    <name type="scientific">Onychostoma macrolepis</name>
    <dbReference type="NCBI Taxonomy" id="369639"/>
    <lineage>
        <taxon>Eukaryota</taxon>
        <taxon>Metazoa</taxon>
        <taxon>Chordata</taxon>
        <taxon>Craniata</taxon>
        <taxon>Vertebrata</taxon>
        <taxon>Euteleostomi</taxon>
        <taxon>Actinopterygii</taxon>
        <taxon>Neopterygii</taxon>
        <taxon>Teleostei</taxon>
        <taxon>Ostariophysi</taxon>
        <taxon>Cypriniformes</taxon>
        <taxon>Cyprinidae</taxon>
        <taxon>Acrossocheilinae</taxon>
        <taxon>Onychostoma</taxon>
    </lineage>
</organism>
<feature type="compositionally biased region" description="Basic and acidic residues" evidence="1">
    <location>
        <begin position="1645"/>
        <end position="1659"/>
    </location>
</feature>
<feature type="compositionally biased region" description="Basic and acidic residues" evidence="1">
    <location>
        <begin position="539"/>
        <end position="552"/>
    </location>
</feature>
<evidence type="ECO:0000256" key="1">
    <source>
        <dbReference type="SAM" id="MobiDB-lite"/>
    </source>
</evidence>
<feature type="compositionally biased region" description="Polar residues" evidence="1">
    <location>
        <begin position="1627"/>
        <end position="1644"/>
    </location>
</feature>
<feature type="region of interest" description="Disordered" evidence="1">
    <location>
        <begin position="237"/>
        <end position="275"/>
    </location>
</feature>
<keyword evidence="4" id="KW-1185">Reference proteome</keyword>
<dbReference type="InterPro" id="IPR048257">
    <property type="entry name" value="DUF4590"/>
</dbReference>
<feature type="compositionally biased region" description="Basic and acidic residues" evidence="1">
    <location>
        <begin position="629"/>
        <end position="657"/>
    </location>
</feature>
<feature type="compositionally biased region" description="Basic and acidic residues" evidence="1">
    <location>
        <begin position="926"/>
        <end position="976"/>
    </location>
</feature>
<feature type="compositionally biased region" description="Acidic residues" evidence="1">
    <location>
        <begin position="462"/>
        <end position="483"/>
    </location>
</feature>
<feature type="compositionally biased region" description="Acidic residues" evidence="1">
    <location>
        <begin position="1020"/>
        <end position="1034"/>
    </location>
</feature>
<feature type="compositionally biased region" description="Basic and acidic residues" evidence="1">
    <location>
        <begin position="1299"/>
        <end position="1315"/>
    </location>
</feature>
<feature type="compositionally biased region" description="Basic and acidic residues" evidence="1">
    <location>
        <begin position="1206"/>
        <end position="1289"/>
    </location>
</feature>
<feature type="compositionally biased region" description="Polar residues" evidence="1">
    <location>
        <begin position="1662"/>
        <end position="1672"/>
    </location>
</feature>
<feature type="compositionally biased region" description="Polar residues" evidence="1">
    <location>
        <begin position="170"/>
        <end position="180"/>
    </location>
</feature>
<dbReference type="Proteomes" id="UP000579812">
    <property type="component" value="Unassembled WGS sequence"/>
</dbReference>
<reference evidence="3 4" key="1">
    <citation type="submission" date="2020-04" db="EMBL/GenBank/DDBJ databases">
        <title>Chromosome-level genome assembly of a cyprinid fish Onychostoma macrolepis by integration of Nanopore Sequencing, Bionano and Hi-C technology.</title>
        <authorList>
            <person name="Wang D."/>
        </authorList>
    </citation>
    <scope>NUCLEOTIDE SEQUENCE [LARGE SCALE GENOMIC DNA]</scope>
    <source>
        <strain evidence="3">SWU-2019</strain>
        <tissue evidence="3">Muscle</tissue>
    </source>
</reference>
<accession>A0A7J6CWY3</accession>
<feature type="compositionally biased region" description="Basic and acidic residues" evidence="1">
    <location>
        <begin position="1348"/>
        <end position="1370"/>
    </location>
</feature>
<feature type="compositionally biased region" description="Basic and acidic residues" evidence="1">
    <location>
        <begin position="758"/>
        <end position="767"/>
    </location>
</feature>
<feature type="region of interest" description="Disordered" evidence="1">
    <location>
        <begin position="401"/>
        <end position="1378"/>
    </location>
</feature>
<feature type="compositionally biased region" description="Basic and acidic residues" evidence="1">
    <location>
        <begin position="906"/>
        <end position="919"/>
    </location>
</feature>